<evidence type="ECO:0000256" key="1">
    <source>
        <dbReference type="ARBA" id="ARBA00022468"/>
    </source>
</evidence>
<dbReference type="Gene3D" id="1.10.8.270">
    <property type="entry name" value="putative rabgap domain of human tbc1 domain family member 14 like domains"/>
    <property type="match status" value="1"/>
</dbReference>
<dbReference type="SUPFAM" id="SSF47923">
    <property type="entry name" value="Ypt/Rab-GAP domain of gyp1p"/>
    <property type="match status" value="2"/>
</dbReference>
<dbReference type="FunFam" id="1.10.472.80:FF:000009">
    <property type="entry name" value="TBC1 domain family member 13"/>
    <property type="match status" value="1"/>
</dbReference>
<keyword evidence="4" id="KW-1185">Reference proteome</keyword>
<dbReference type="Pfam" id="PF00566">
    <property type="entry name" value="RabGAP-TBC"/>
    <property type="match status" value="1"/>
</dbReference>
<sequence>MEKYKARLEEIKSILNQDSIDVNKLRKLSSFSCPNEGGLRSLIWKILLNYLPSDRKKWPELLKRRRNEYRDFVRDMIIRPGYKENENCELDHPLNSNPSSEWSSYFKDNEVLVQIDKDVRRLCPDLFFFQKPTEFPCEEIKNAADAERYQSLRKRVATTQLKADEVCKNRLGITNFKSDPKKFKEEQNEYSYLPIGQEAHWEIVERILFIYAKLNPGCSYVQGMNEVVGPIYFIFANDPDIEWRRHAEADCFFCFNNLMGLEGVRENFELVLDNTQLGIASNMKKLYDMVKANDVAVYNVLEKQSLKPEFFAFRWITLLLSQEFKLPEVISLWDVLFSDSKTLDFLIHVCCAMILIQRDQLLSGDFSSNIKTLQNYPNNVDIMHIVDKAKHLRKK</sequence>
<dbReference type="InterPro" id="IPR000195">
    <property type="entry name" value="Rab-GAP-TBC_dom"/>
</dbReference>
<protein>
    <recommendedName>
        <fullName evidence="2">Rab-GAP TBC domain-containing protein</fullName>
    </recommendedName>
</protein>
<dbReference type="AlphaFoldDB" id="A0A813NX39"/>
<dbReference type="Gene3D" id="1.10.472.80">
    <property type="entry name" value="Ypt/Rab-GAP domain of gyp1p, domain 3"/>
    <property type="match status" value="1"/>
</dbReference>
<evidence type="ECO:0000313" key="3">
    <source>
        <dbReference type="EMBL" id="CAF0740171.1"/>
    </source>
</evidence>
<dbReference type="PANTHER" id="PTHR22957">
    <property type="entry name" value="TBC1 DOMAIN FAMILY MEMBER GTPASE-ACTIVATING PROTEIN"/>
    <property type="match status" value="1"/>
</dbReference>
<proteinExistence type="predicted"/>
<dbReference type="PROSITE" id="PS50086">
    <property type="entry name" value="TBC_RABGAP"/>
    <property type="match status" value="1"/>
</dbReference>
<evidence type="ECO:0000313" key="4">
    <source>
        <dbReference type="Proteomes" id="UP000663879"/>
    </source>
</evidence>
<dbReference type="SMART" id="SM00164">
    <property type="entry name" value="TBC"/>
    <property type="match status" value="1"/>
</dbReference>
<dbReference type="GO" id="GO:0006886">
    <property type="term" value="P:intracellular protein transport"/>
    <property type="evidence" value="ECO:0007669"/>
    <property type="project" value="TreeGrafter"/>
</dbReference>
<dbReference type="InterPro" id="IPR035969">
    <property type="entry name" value="Rab-GAP_TBC_sf"/>
</dbReference>
<feature type="domain" description="Rab-GAP TBC" evidence="2">
    <location>
        <begin position="34"/>
        <end position="340"/>
    </location>
</feature>
<accession>A0A813NX39</accession>
<dbReference type="Proteomes" id="UP000663879">
    <property type="component" value="Unassembled WGS sequence"/>
</dbReference>
<organism evidence="3 4">
    <name type="scientific">Brachionus calyciflorus</name>
    <dbReference type="NCBI Taxonomy" id="104777"/>
    <lineage>
        <taxon>Eukaryota</taxon>
        <taxon>Metazoa</taxon>
        <taxon>Spiralia</taxon>
        <taxon>Gnathifera</taxon>
        <taxon>Rotifera</taxon>
        <taxon>Eurotatoria</taxon>
        <taxon>Monogononta</taxon>
        <taxon>Pseudotrocha</taxon>
        <taxon>Ploima</taxon>
        <taxon>Brachionidae</taxon>
        <taxon>Brachionus</taxon>
    </lineage>
</organism>
<dbReference type="EMBL" id="CAJNOC010000292">
    <property type="protein sequence ID" value="CAF0740171.1"/>
    <property type="molecule type" value="Genomic_DNA"/>
</dbReference>
<keyword evidence="1" id="KW-0343">GTPase activation</keyword>
<evidence type="ECO:0000259" key="2">
    <source>
        <dbReference type="PROSITE" id="PS50086"/>
    </source>
</evidence>
<dbReference type="Gene3D" id="1.10.10.750">
    <property type="entry name" value="Ypt/Rab-GAP domain of gyp1p, domain 1"/>
    <property type="match status" value="1"/>
</dbReference>
<dbReference type="OrthoDB" id="10263206at2759"/>
<dbReference type="PANTHER" id="PTHR22957:SF27">
    <property type="entry name" value="TBC1 DOMAIN FAMILY MEMBER 13"/>
    <property type="match status" value="1"/>
</dbReference>
<dbReference type="GO" id="GO:0005096">
    <property type="term" value="F:GTPase activator activity"/>
    <property type="evidence" value="ECO:0007669"/>
    <property type="project" value="UniProtKB-KW"/>
</dbReference>
<reference evidence="3" key="1">
    <citation type="submission" date="2021-02" db="EMBL/GenBank/DDBJ databases">
        <authorList>
            <person name="Nowell W R."/>
        </authorList>
    </citation>
    <scope>NUCLEOTIDE SEQUENCE</scope>
    <source>
        <strain evidence="3">Ploen Becks lab</strain>
    </source>
</reference>
<comment type="caution">
    <text evidence="3">The sequence shown here is derived from an EMBL/GenBank/DDBJ whole genome shotgun (WGS) entry which is preliminary data.</text>
</comment>
<gene>
    <name evidence="3" type="ORF">OXX778_LOCUS3349</name>
</gene>
<name>A0A813NX39_9BILA</name>